<dbReference type="EMBL" id="JADGIZ020000007">
    <property type="protein sequence ID" value="KAL2918177.1"/>
    <property type="molecule type" value="Genomic_DNA"/>
</dbReference>
<name>A0ABR4NF92_9FUNG</name>
<sequence>MVPLGEKLSNFTDLEDGSVSALNASLHKESLKHHDDFVTIPIEDMVDEYGRAASAGRRSRKILSAASREAKSADTADPVEVSLTSIAVSGARADDQMHSSASLAISESSTITGAAEMPHIASDSGLNDHGEMAIPASADAVQVVYVQEAIRRSARAQRTAPRRWEHRLLRMASLTQRVAYTALTLAHSLYAGLCLLSLFVFPTPYNVASGVPNAAALDATQTIDTSRLSSYVPVGPTSFNVSATEIENLTMLLSPTFQFVAFYSTVAPGMAQLFPFGAVFACLAALQAVERMRAVRVPWLDEAAALVSFVANAVMYPIDSRLIQSQTDVYGGRYGKANWFLDPAKLSTEQLLEDLQTWKQCNCVRGVFGVICWILCVLAIDRQRMHSVLDGRLRPDGRGNAWSLAALGGRRKGSDANSRAIAPV</sequence>
<reference evidence="2 3" key="1">
    <citation type="submission" date="2023-09" db="EMBL/GenBank/DDBJ databases">
        <title>Pangenome analysis of Batrachochytrium dendrobatidis and related Chytrids.</title>
        <authorList>
            <person name="Yacoub M.N."/>
            <person name="Stajich J.E."/>
            <person name="James T.Y."/>
        </authorList>
    </citation>
    <scope>NUCLEOTIDE SEQUENCE [LARGE SCALE GENOMIC DNA]</scope>
    <source>
        <strain evidence="2 3">JEL0888</strain>
    </source>
</reference>
<feature type="transmembrane region" description="Helical" evidence="1">
    <location>
        <begin position="178"/>
        <end position="201"/>
    </location>
</feature>
<keyword evidence="3" id="KW-1185">Reference proteome</keyword>
<keyword evidence="1" id="KW-1133">Transmembrane helix</keyword>
<keyword evidence="1" id="KW-0812">Transmembrane</keyword>
<evidence type="ECO:0000313" key="2">
    <source>
        <dbReference type="EMBL" id="KAL2918177.1"/>
    </source>
</evidence>
<keyword evidence="1" id="KW-0472">Membrane</keyword>
<gene>
    <name evidence="2" type="ORF">HK105_202104</name>
</gene>
<evidence type="ECO:0000313" key="3">
    <source>
        <dbReference type="Proteomes" id="UP001527925"/>
    </source>
</evidence>
<dbReference type="Proteomes" id="UP001527925">
    <property type="component" value="Unassembled WGS sequence"/>
</dbReference>
<feature type="transmembrane region" description="Helical" evidence="1">
    <location>
        <begin position="260"/>
        <end position="286"/>
    </location>
</feature>
<proteinExistence type="predicted"/>
<organism evidence="2 3">
    <name type="scientific">Polyrhizophydium stewartii</name>
    <dbReference type="NCBI Taxonomy" id="2732419"/>
    <lineage>
        <taxon>Eukaryota</taxon>
        <taxon>Fungi</taxon>
        <taxon>Fungi incertae sedis</taxon>
        <taxon>Chytridiomycota</taxon>
        <taxon>Chytridiomycota incertae sedis</taxon>
        <taxon>Chytridiomycetes</taxon>
        <taxon>Rhizophydiales</taxon>
        <taxon>Rhizophydiales incertae sedis</taxon>
        <taxon>Polyrhizophydium</taxon>
    </lineage>
</organism>
<evidence type="ECO:0000256" key="1">
    <source>
        <dbReference type="SAM" id="Phobius"/>
    </source>
</evidence>
<comment type="caution">
    <text evidence="2">The sequence shown here is derived from an EMBL/GenBank/DDBJ whole genome shotgun (WGS) entry which is preliminary data.</text>
</comment>
<protein>
    <submittedName>
        <fullName evidence="2">Uncharacterized protein</fullName>
    </submittedName>
</protein>
<accession>A0ABR4NF92</accession>